<dbReference type="KEGG" id="lmoi:VV02_07790"/>
<reference evidence="1 2" key="1">
    <citation type="submission" date="2015-03" db="EMBL/GenBank/DDBJ databases">
        <title>Luteipulveratus halotolerans sp. nov., a novel actinobacterium (Dermacoccaceae) from Sarawak, Malaysia.</title>
        <authorList>
            <person name="Juboi H."/>
            <person name="Basik A."/>
            <person name="Shamsul S.S."/>
            <person name="Arnold P."/>
            <person name="Schmitt E.K."/>
            <person name="Sanglier J.-J."/>
            <person name="Yeo T."/>
        </authorList>
    </citation>
    <scope>NUCLEOTIDE SEQUENCE [LARGE SCALE GENOMIC DNA]</scope>
    <source>
        <strain evidence="1 2">MN07-A0370</strain>
    </source>
</reference>
<dbReference type="Proteomes" id="UP000066480">
    <property type="component" value="Chromosome"/>
</dbReference>
<sequence>MNAERLREAAKVLRERAAAATAGPWYSDPTLYNVVFSGRGSGDDVAVSEDFDKRADAEYIATMHPGVGIGMAKLLDERAESWRLDVDYDTDALALADLILGGES</sequence>
<dbReference type="InterPro" id="IPR025153">
    <property type="entry name" value="Ead_Ea22"/>
</dbReference>
<accession>A0A0K1JGF0</accession>
<evidence type="ECO:0000313" key="1">
    <source>
        <dbReference type="EMBL" id="AKU15779.1"/>
    </source>
</evidence>
<dbReference type="AlphaFoldDB" id="A0A0K1JGF0"/>
<dbReference type="EMBL" id="CP011112">
    <property type="protein sequence ID" value="AKU15779.1"/>
    <property type="molecule type" value="Genomic_DNA"/>
</dbReference>
<keyword evidence="2" id="KW-1185">Reference proteome</keyword>
<dbReference type="Pfam" id="PF13935">
    <property type="entry name" value="Ead_Ea22"/>
    <property type="match status" value="1"/>
</dbReference>
<dbReference type="STRING" id="571913.VV02_07790"/>
<name>A0A0K1JGF0_9MICO</name>
<dbReference type="RefSeq" id="WP_052590851.1">
    <property type="nucleotide sequence ID" value="NZ_CP011112.1"/>
</dbReference>
<dbReference type="OrthoDB" id="4329178at2"/>
<protein>
    <submittedName>
        <fullName evidence="1">Uncharacterized protein</fullName>
    </submittedName>
</protein>
<proteinExistence type="predicted"/>
<gene>
    <name evidence="1" type="ORF">VV02_07790</name>
</gene>
<evidence type="ECO:0000313" key="2">
    <source>
        <dbReference type="Proteomes" id="UP000066480"/>
    </source>
</evidence>
<organism evidence="1 2">
    <name type="scientific">Luteipulveratus mongoliensis</name>
    <dbReference type="NCBI Taxonomy" id="571913"/>
    <lineage>
        <taxon>Bacteria</taxon>
        <taxon>Bacillati</taxon>
        <taxon>Actinomycetota</taxon>
        <taxon>Actinomycetes</taxon>
        <taxon>Micrococcales</taxon>
        <taxon>Dermacoccaceae</taxon>
        <taxon>Luteipulveratus</taxon>
    </lineage>
</organism>